<dbReference type="Proteomes" id="UP000317835">
    <property type="component" value="Chromosome"/>
</dbReference>
<dbReference type="Gene3D" id="1.10.760.10">
    <property type="entry name" value="Cytochrome c-like domain"/>
    <property type="match status" value="1"/>
</dbReference>
<dbReference type="GO" id="GO:0009055">
    <property type="term" value="F:electron transfer activity"/>
    <property type="evidence" value="ECO:0007669"/>
    <property type="project" value="InterPro"/>
</dbReference>
<dbReference type="AlphaFoldDB" id="A0A518HDI1"/>
<feature type="signal peptide" evidence="6">
    <location>
        <begin position="1"/>
        <end position="32"/>
    </location>
</feature>
<dbReference type="RefSeq" id="WP_197446571.1">
    <property type="nucleotide sequence ID" value="NZ_CP036426.1"/>
</dbReference>
<evidence type="ECO:0000256" key="2">
    <source>
        <dbReference type="ARBA" id="ARBA00022723"/>
    </source>
</evidence>
<dbReference type="GO" id="GO:0046872">
    <property type="term" value="F:metal ion binding"/>
    <property type="evidence" value="ECO:0007669"/>
    <property type="project" value="UniProtKB-KW"/>
</dbReference>
<evidence type="ECO:0000256" key="4">
    <source>
        <dbReference type="PROSITE-ProRule" id="PRU00433"/>
    </source>
</evidence>
<dbReference type="GO" id="GO:0004130">
    <property type="term" value="F:cytochrome-c peroxidase activity"/>
    <property type="evidence" value="ECO:0007669"/>
    <property type="project" value="TreeGrafter"/>
</dbReference>
<feature type="region of interest" description="Disordered" evidence="5">
    <location>
        <begin position="24"/>
        <end position="44"/>
    </location>
</feature>
<dbReference type="EMBL" id="CP036426">
    <property type="protein sequence ID" value="QDV38900.1"/>
    <property type="molecule type" value="Genomic_DNA"/>
</dbReference>
<evidence type="ECO:0000259" key="7">
    <source>
        <dbReference type="PROSITE" id="PS51007"/>
    </source>
</evidence>
<reference evidence="8 9" key="1">
    <citation type="submission" date="2019-02" db="EMBL/GenBank/DDBJ databases">
        <title>Deep-cultivation of Planctomycetes and their phenomic and genomic characterization uncovers novel biology.</title>
        <authorList>
            <person name="Wiegand S."/>
            <person name="Jogler M."/>
            <person name="Boedeker C."/>
            <person name="Pinto D."/>
            <person name="Vollmers J."/>
            <person name="Rivas-Marin E."/>
            <person name="Kohn T."/>
            <person name="Peeters S.H."/>
            <person name="Heuer A."/>
            <person name="Rast P."/>
            <person name="Oberbeckmann S."/>
            <person name="Bunk B."/>
            <person name="Jeske O."/>
            <person name="Meyerdierks A."/>
            <person name="Storesund J.E."/>
            <person name="Kallscheuer N."/>
            <person name="Luecker S."/>
            <person name="Lage O.M."/>
            <person name="Pohl T."/>
            <person name="Merkel B.J."/>
            <person name="Hornburger P."/>
            <person name="Mueller R.-W."/>
            <person name="Bruemmer F."/>
            <person name="Labrenz M."/>
            <person name="Spormann A.M."/>
            <person name="Op den Camp H."/>
            <person name="Overmann J."/>
            <person name="Amann R."/>
            <person name="Jetten M.S.M."/>
            <person name="Mascher T."/>
            <person name="Medema M.H."/>
            <person name="Devos D.P."/>
            <person name="Kaster A.-K."/>
            <person name="Ovreas L."/>
            <person name="Rohde M."/>
            <person name="Galperin M.Y."/>
            <person name="Jogler C."/>
        </authorList>
    </citation>
    <scope>NUCLEOTIDE SEQUENCE [LARGE SCALE GENOMIC DNA]</scope>
    <source>
        <strain evidence="8 9">ElP</strain>
    </source>
</reference>
<keyword evidence="1 4" id="KW-0349">Heme</keyword>
<evidence type="ECO:0000313" key="8">
    <source>
        <dbReference type="EMBL" id="QDV38900.1"/>
    </source>
</evidence>
<dbReference type="InterPro" id="IPR051395">
    <property type="entry name" value="Cytochrome_c_Peroxidase/MauG"/>
</dbReference>
<dbReference type="KEGG" id="tpla:ElP_68600"/>
<dbReference type="InterPro" id="IPR036909">
    <property type="entry name" value="Cyt_c-like_dom_sf"/>
</dbReference>
<evidence type="ECO:0000256" key="1">
    <source>
        <dbReference type="ARBA" id="ARBA00022617"/>
    </source>
</evidence>
<dbReference type="GO" id="GO:0020037">
    <property type="term" value="F:heme binding"/>
    <property type="evidence" value="ECO:0007669"/>
    <property type="project" value="InterPro"/>
</dbReference>
<dbReference type="SUPFAM" id="SSF46626">
    <property type="entry name" value="Cytochrome c"/>
    <property type="match status" value="2"/>
</dbReference>
<organism evidence="8 9">
    <name type="scientific">Tautonia plasticadhaerens</name>
    <dbReference type="NCBI Taxonomy" id="2527974"/>
    <lineage>
        <taxon>Bacteria</taxon>
        <taxon>Pseudomonadati</taxon>
        <taxon>Planctomycetota</taxon>
        <taxon>Planctomycetia</taxon>
        <taxon>Isosphaerales</taxon>
        <taxon>Isosphaeraceae</taxon>
        <taxon>Tautonia</taxon>
    </lineage>
</organism>
<keyword evidence="3 4" id="KW-0408">Iron</keyword>
<gene>
    <name evidence="8" type="ORF">ElP_68600</name>
</gene>
<keyword evidence="6" id="KW-0732">Signal</keyword>
<sequence length="467" mass="49007" precursor="true">MRPASSTRSSASLRRLGATAMLLLASPPTSRAADDGPAPPPPAEVLEAGRELFTRSWMPGDPRSRAGDGLGPVFNAQACVDCHDRGGVGGAGLSARNIEIASASGGAPGGAPGFFYAMNMNFAAGRFEYRFGPPPSGRAGREPDPADRARLEAIHPGFREASGVVLHRFGVDPEYASWRAGVPGRHGLVSVRISRRNPTPLFGVGRIDAIPDEAIEGAARRSSRARSTRGRVSRLPDGRVGRFGWKGQTATLEEFIRSAAAGELGLEVPGHSQAVDPRLPGIGAPGPDLDQADVGALTAFVRSLPGPVSDPDADDNRAELVEAGAETFRSLGCASCHVPDLGGVEGLYSDLLLHDMGPRLVDTGSYVAFGARPTAPAAVPVAEGSPASEHEWRTPPLWGLRDSGPYLHDGRAATISEAILLHDGQGLAASRRFSRLSGRRLEQLEAFLMSLAAPSEQEARPLFAIDP</sequence>
<dbReference type="PROSITE" id="PS51007">
    <property type="entry name" value="CYTC"/>
    <property type="match status" value="2"/>
</dbReference>
<dbReference type="InterPro" id="IPR010538">
    <property type="entry name" value="DHOR"/>
</dbReference>
<feature type="domain" description="Cytochrome c" evidence="7">
    <location>
        <begin position="319"/>
        <end position="452"/>
    </location>
</feature>
<evidence type="ECO:0000256" key="5">
    <source>
        <dbReference type="SAM" id="MobiDB-lite"/>
    </source>
</evidence>
<dbReference type="PANTHER" id="PTHR30600">
    <property type="entry name" value="CYTOCHROME C PEROXIDASE-RELATED"/>
    <property type="match status" value="1"/>
</dbReference>
<proteinExistence type="predicted"/>
<protein>
    <submittedName>
        <fullName evidence="8">Cytochrome c</fullName>
    </submittedName>
</protein>
<feature type="domain" description="Cytochrome c" evidence="7">
    <location>
        <begin position="44"/>
        <end position="305"/>
    </location>
</feature>
<evidence type="ECO:0000313" key="9">
    <source>
        <dbReference type="Proteomes" id="UP000317835"/>
    </source>
</evidence>
<keyword evidence="2 4" id="KW-0479">Metal-binding</keyword>
<dbReference type="PANTHER" id="PTHR30600:SF4">
    <property type="entry name" value="CYTOCHROME C DOMAIN-CONTAINING PROTEIN"/>
    <property type="match status" value="1"/>
</dbReference>
<dbReference type="Pfam" id="PF06537">
    <property type="entry name" value="DHOR"/>
    <property type="match status" value="1"/>
</dbReference>
<keyword evidence="9" id="KW-1185">Reference proteome</keyword>
<evidence type="ECO:0000256" key="6">
    <source>
        <dbReference type="SAM" id="SignalP"/>
    </source>
</evidence>
<evidence type="ECO:0000256" key="3">
    <source>
        <dbReference type="ARBA" id="ARBA00023004"/>
    </source>
</evidence>
<dbReference type="InterPro" id="IPR009056">
    <property type="entry name" value="Cyt_c-like_dom"/>
</dbReference>
<name>A0A518HDI1_9BACT</name>
<accession>A0A518HDI1</accession>
<feature type="chain" id="PRO_5021715037" evidence="6">
    <location>
        <begin position="33"/>
        <end position="467"/>
    </location>
</feature>